<evidence type="ECO:0000313" key="3">
    <source>
        <dbReference type="Proteomes" id="UP000437131"/>
    </source>
</evidence>
<protein>
    <submittedName>
        <fullName evidence="2">Ribbon-helix-helix protein, CopG family</fullName>
    </submittedName>
</protein>
<dbReference type="GO" id="GO:0006355">
    <property type="term" value="P:regulation of DNA-templated transcription"/>
    <property type="evidence" value="ECO:0007669"/>
    <property type="project" value="InterPro"/>
</dbReference>
<sequence>MNFNIYLEDELANDLIVIAKKSGKTRNSLVREAIHEYVNKQHHLQWSEKILNFNGVDDGIEFESYRDELLSPNDKGIFA</sequence>
<reference evidence="2 3" key="1">
    <citation type="submission" date="2019-11" db="EMBL/GenBank/DDBJ databases">
        <title>Isolation of a new High Light Tolerant Cyanobacteria.</title>
        <authorList>
            <person name="Dobson Z."/>
            <person name="Vaughn N."/>
            <person name="Vaughn M."/>
            <person name="Fromme P."/>
            <person name="Mazor Y."/>
        </authorList>
    </citation>
    <scope>NUCLEOTIDE SEQUENCE [LARGE SCALE GENOMIC DNA]</scope>
    <source>
        <strain evidence="2 3">0216</strain>
    </source>
</reference>
<dbReference type="RefSeq" id="WP_015218586.1">
    <property type="nucleotide sequence ID" value="NZ_WMIA01000002.1"/>
</dbReference>
<feature type="domain" description="Ribbon-helix-helix protein CopG" evidence="1">
    <location>
        <begin position="2"/>
        <end position="40"/>
    </location>
</feature>
<dbReference type="InterPro" id="IPR010985">
    <property type="entry name" value="Ribbon_hlx_hlx"/>
</dbReference>
<dbReference type="CDD" id="cd21631">
    <property type="entry name" value="RHH_CopG_NikR-like"/>
    <property type="match status" value="1"/>
</dbReference>
<dbReference type="Gene3D" id="1.10.1220.10">
    <property type="entry name" value="Met repressor-like"/>
    <property type="match status" value="1"/>
</dbReference>
<proteinExistence type="predicted"/>
<dbReference type="SUPFAM" id="SSF47598">
    <property type="entry name" value="Ribbon-helix-helix"/>
    <property type="match status" value="1"/>
</dbReference>
<dbReference type="Proteomes" id="UP000437131">
    <property type="component" value="Unassembled WGS sequence"/>
</dbReference>
<dbReference type="EMBL" id="WMIA01000002">
    <property type="protein sequence ID" value="MTF37839.1"/>
    <property type="molecule type" value="Genomic_DNA"/>
</dbReference>
<dbReference type="AlphaFoldDB" id="A0A844GSE3"/>
<dbReference type="InterPro" id="IPR002145">
    <property type="entry name" value="CopG"/>
</dbReference>
<name>A0A844GSE3_9CHRO</name>
<evidence type="ECO:0000313" key="2">
    <source>
        <dbReference type="EMBL" id="MTF37839.1"/>
    </source>
</evidence>
<gene>
    <name evidence="2" type="ORF">GGC33_02715</name>
</gene>
<comment type="caution">
    <text evidence="2">The sequence shown here is derived from an EMBL/GenBank/DDBJ whole genome shotgun (WGS) entry which is preliminary data.</text>
</comment>
<organism evidence="2 3">
    <name type="scientific">Cyanobacterium aponinum 0216</name>
    <dbReference type="NCBI Taxonomy" id="2676140"/>
    <lineage>
        <taxon>Bacteria</taxon>
        <taxon>Bacillati</taxon>
        <taxon>Cyanobacteriota</taxon>
        <taxon>Cyanophyceae</taxon>
        <taxon>Oscillatoriophycideae</taxon>
        <taxon>Chroococcales</taxon>
        <taxon>Geminocystaceae</taxon>
        <taxon>Cyanobacterium</taxon>
    </lineage>
</organism>
<accession>A0A844GSE3</accession>
<dbReference type="InterPro" id="IPR013321">
    <property type="entry name" value="Arc_rbn_hlx_hlx"/>
</dbReference>
<dbReference type="Pfam" id="PF01402">
    <property type="entry name" value="RHH_1"/>
    <property type="match status" value="1"/>
</dbReference>
<evidence type="ECO:0000259" key="1">
    <source>
        <dbReference type="Pfam" id="PF01402"/>
    </source>
</evidence>